<dbReference type="SUPFAM" id="SSF54523">
    <property type="entry name" value="Pili subunits"/>
    <property type="match status" value="1"/>
</dbReference>
<dbReference type="InterPro" id="IPR045584">
    <property type="entry name" value="Pilin-like"/>
</dbReference>
<dbReference type="AlphaFoldDB" id="A0A2U1TZT7"/>
<dbReference type="NCBIfam" id="TIGR02532">
    <property type="entry name" value="IV_pilin_GFxxxE"/>
    <property type="match status" value="1"/>
</dbReference>
<dbReference type="OrthoDB" id="7065799at2"/>
<accession>A0A2U1TZT7</accession>
<keyword evidence="4" id="KW-0472">Membrane</keyword>
<dbReference type="InterPro" id="IPR012902">
    <property type="entry name" value="N_methyl_site"/>
</dbReference>
<organism evidence="5 6">
    <name type="scientific">Brenneria roseae subsp. americana</name>
    <dbReference type="NCBI Taxonomy" id="1508507"/>
    <lineage>
        <taxon>Bacteria</taxon>
        <taxon>Pseudomonadati</taxon>
        <taxon>Pseudomonadota</taxon>
        <taxon>Gammaproteobacteria</taxon>
        <taxon>Enterobacterales</taxon>
        <taxon>Pectobacteriaceae</taxon>
        <taxon>Brenneria</taxon>
    </lineage>
</organism>
<evidence type="ECO:0000256" key="4">
    <source>
        <dbReference type="SAM" id="Phobius"/>
    </source>
</evidence>
<dbReference type="GO" id="GO:0015031">
    <property type="term" value="P:protein transport"/>
    <property type="evidence" value="ECO:0007669"/>
    <property type="project" value="UniProtKB-KW"/>
</dbReference>
<keyword evidence="4" id="KW-0812">Transmembrane</keyword>
<keyword evidence="4" id="KW-1133">Transmembrane helix</keyword>
<comment type="caution">
    <text evidence="5">The sequence shown here is derived from an EMBL/GenBank/DDBJ whole genome shotgun (WGS) entry which is preliminary data.</text>
</comment>
<keyword evidence="2" id="KW-0813">Transport</keyword>
<dbReference type="RefSeq" id="WP_109052762.1">
    <property type="nucleotide sequence ID" value="NZ_QDKJ01000002.1"/>
</dbReference>
<comment type="subcellular location">
    <subcellularLocation>
        <location evidence="1">Membrane</location>
        <topology evidence="1">Single-pass membrane protein</topology>
    </subcellularLocation>
</comment>
<dbReference type="NCBIfam" id="NF007800">
    <property type="entry name" value="PRK10506.1"/>
    <property type="match status" value="1"/>
</dbReference>
<dbReference type="GO" id="GO:0016020">
    <property type="term" value="C:membrane"/>
    <property type="evidence" value="ECO:0007669"/>
    <property type="project" value="UniProtKB-SubCell"/>
</dbReference>
<dbReference type="EMBL" id="QDKJ01000002">
    <property type="protein sequence ID" value="PWC14904.1"/>
    <property type="molecule type" value="Genomic_DNA"/>
</dbReference>
<keyword evidence="3" id="KW-0653">Protein transport</keyword>
<proteinExistence type="predicted"/>
<name>A0A2U1TZT7_9GAMM</name>
<evidence type="ECO:0000256" key="2">
    <source>
        <dbReference type="ARBA" id="ARBA00022448"/>
    </source>
</evidence>
<feature type="transmembrane region" description="Helical" evidence="4">
    <location>
        <begin position="12"/>
        <end position="35"/>
    </location>
</feature>
<protein>
    <submittedName>
        <fullName evidence="5">Prepilin peptidase-dependent protein</fullName>
    </submittedName>
</protein>
<keyword evidence="6" id="KW-1185">Reference proteome</keyword>
<evidence type="ECO:0000313" key="6">
    <source>
        <dbReference type="Proteomes" id="UP000245138"/>
    </source>
</evidence>
<sequence>MNIRNRQQRGFTLLEILVVLTIVALLAGGSMHAWIGYQQALRLEQSAQQLLDFFNRVQANAYWHNKTRTLRLIQQGERWCMVSDAEPQEENTACREANLLQYVRTTKEISVSRATSNSFAFYGLRSTAQAGHMTLMNPAGKLRLIISVRGRMRLCSEEQPVLAIPLC</sequence>
<dbReference type="Proteomes" id="UP000245138">
    <property type="component" value="Unassembled WGS sequence"/>
</dbReference>
<evidence type="ECO:0000256" key="3">
    <source>
        <dbReference type="ARBA" id="ARBA00022927"/>
    </source>
</evidence>
<reference evidence="5 6" key="1">
    <citation type="submission" date="2018-04" db="EMBL/GenBank/DDBJ databases">
        <title>Brenneria corticis sp.nov.</title>
        <authorList>
            <person name="Li Y."/>
        </authorList>
    </citation>
    <scope>NUCLEOTIDE SEQUENCE [LARGE SCALE GENOMIC DNA]</scope>
    <source>
        <strain evidence="5 6">LMG 27715</strain>
    </source>
</reference>
<dbReference type="Pfam" id="PF07963">
    <property type="entry name" value="N_methyl"/>
    <property type="match status" value="1"/>
</dbReference>
<gene>
    <name evidence="5" type="ORF">B4923_02340</name>
</gene>
<evidence type="ECO:0000313" key="5">
    <source>
        <dbReference type="EMBL" id="PWC14904.1"/>
    </source>
</evidence>
<evidence type="ECO:0000256" key="1">
    <source>
        <dbReference type="ARBA" id="ARBA00004167"/>
    </source>
</evidence>